<keyword evidence="6 8" id="KW-1133">Transmembrane helix</keyword>
<keyword evidence="3 8" id="KW-0813">Transport</keyword>
<dbReference type="InterPro" id="IPR000515">
    <property type="entry name" value="MetI-like"/>
</dbReference>
<feature type="transmembrane region" description="Helical" evidence="8">
    <location>
        <begin position="110"/>
        <end position="128"/>
    </location>
</feature>
<evidence type="ECO:0000313" key="10">
    <source>
        <dbReference type="EMBL" id="MEK8026280.1"/>
    </source>
</evidence>
<evidence type="ECO:0000256" key="4">
    <source>
        <dbReference type="ARBA" id="ARBA00022475"/>
    </source>
</evidence>
<feature type="transmembrane region" description="Helical" evidence="8">
    <location>
        <begin position="140"/>
        <end position="158"/>
    </location>
</feature>
<dbReference type="Proteomes" id="UP001368500">
    <property type="component" value="Unassembled WGS sequence"/>
</dbReference>
<feature type="transmembrane region" description="Helical" evidence="8">
    <location>
        <begin position="242"/>
        <end position="264"/>
    </location>
</feature>
<evidence type="ECO:0000259" key="9">
    <source>
        <dbReference type="PROSITE" id="PS50928"/>
    </source>
</evidence>
<dbReference type="PANTHER" id="PTHR42929">
    <property type="entry name" value="INNER MEMBRANE ABC TRANSPORTER PERMEASE PROTEIN YDCU-RELATED-RELATED"/>
    <property type="match status" value="1"/>
</dbReference>
<evidence type="ECO:0000256" key="6">
    <source>
        <dbReference type="ARBA" id="ARBA00022989"/>
    </source>
</evidence>
<feature type="transmembrane region" description="Helical" evidence="8">
    <location>
        <begin position="298"/>
        <end position="318"/>
    </location>
</feature>
<protein>
    <submittedName>
        <fullName evidence="10">ABC transporter permease subunit</fullName>
    </submittedName>
</protein>
<dbReference type="PROSITE" id="PS50928">
    <property type="entry name" value="ABC_TM1"/>
    <property type="match status" value="1"/>
</dbReference>
<keyword evidence="11" id="KW-1185">Reference proteome</keyword>
<keyword evidence="7 8" id="KW-0472">Membrane</keyword>
<evidence type="ECO:0000313" key="11">
    <source>
        <dbReference type="Proteomes" id="UP001368500"/>
    </source>
</evidence>
<feature type="domain" description="ABC transmembrane type-1" evidence="9">
    <location>
        <begin position="104"/>
        <end position="319"/>
    </location>
</feature>
<evidence type="ECO:0000256" key="5">
    <source>
        <dbReference type="ARBA" id="ARBA00022692"/>
    </source>
</evidence>
<keyword evidence="5 8" id="KW-0812">Transmembrane</keyword>
<comment type="similarity">
    <text evidence="2">Belongs to the binding-protein-dependent transport system permease family. CysTW subfamily.</text>
</comment>
<organism evidence="10 11">
    <name type="scientific">Pseudaquabacterium rugosum</name>
    <dbReference type="NCBI Taxonomy" id="2984194"/>
    <lineage>
        <taxon>Bacteria</taxon>
        <taxon>Pseudomonadati</taxon>
        <taxon>Pseudomonadota</taxon>
        <taxon>Betaproteobacteria</taxon>
        <taxon>Burkholderiales</taxon>
        <taxon>Sphaerotilaceae</taxon>
        <taxon>Pseudaquabacterium</taxon>
    </lineage>
</organism>
<proteinExistence type="inferred from homology"/>
<evidence type="ECO:0000256" key="7">
    <source>
        <dbReference type="ARBA" id="ARBA00023136"/>
    </source>
</evidence>
<dbReference type="PANTHER" id="PTHR42929:SF3">
    <property type="entry name" value="PUTRESCINE TRANSPORT SYSTEM PERMEASE PROTEIN POTH"/>
    <property type="match status" value="1"/>
</dbReference>
<keyword evidence="4" id="KW-1003">Cell membrane</keyword>
<sequence length="333" mass="36068">MSAPALPSPSRPGAAAPRPTGLAAVRARLGALARGRSLVIGIPYAWLLLFFAAPFLIILTYSLAEMGTVRPEPLLKVEDEVLTLTLRLQNYLTLLTDDLYFDAYLSSLKYAATATLICLLIGYPMAYFMARAKAAVQPALLMAVMLPFWTSFLLRVYAWKGLLDEGGLIDRALDAAGLGAAMAALGWIETPGTYLYTPFSMVLGMVYTYLPFMVLPLYSTLAKMDLRLLEAAADLGANRFTAFWLVTVPLSRAGILAGSMLVFIPCIGEFVIPELLGGPDSLMIGRVLWSEFFSNNDWTMASTVAVVLILLIVVPLALHSRAQAAQAAHGGRR</sequence>
<gene>
    <name evidence="10" type="ORF">AACH11_09950</name>
</gene>
<evidence type="ECO:0000256" key="1">
    <source>
        <dbReference type="ARBA" id="ARBA00004651"/>
    </source>
</evidence>
<dbReference type="CDD" id="cd06261">
    <property type="entry name" value="TM_PBP2"/>
    <property type="match status" value="1"/>
</dbReference>
<dbReference type="InterPro" id="IPR035906">
    <property type="entry name" value="MetI-like_sf"/>
</dbReference>
<evidence type="ECO:0000256" key="2">
    <source>
        <dbReference type="ARBA" id="ARBA00007069"/>
    </source>
</evidence>
<dbReference type="SUPFAM" id="SSF161098">
    <property type="entry name" value="MetI-like"/>
    <property type="match status" value="1"/>
</dbReference>
<dbReference type="EMBL" id="JBBUTF010000007">
    <property type="protein sequence ID" value="MEK8026280.1"/>
    <property type="molecule type" value="Genomic_DNA"/>
</dbReference>
<comment type="subcellular location">
    <subcellularLocation>
        <location evidence="1 8">Cell membrane</location>
        <topology evidence="1 8">Multi-pass membrane protein</topology>
    </subcellularLocation>
</comment>
<comment type="caution">
    <text evidence="10">The sequence shown here is derived from an EMBL/GenBank/DDBJ whole genome shotgun (WGS) entry which is preliminary data.</text>
</comment>
<evidence type="ECO:0000256" key="8">
    <source>
        <dbReference type="RuleBase" id="RU363032"/>
    </source>
</evidence>
<evidence type="ECO:0000256" key="3">
    <source>
        <dbReference type="ARBA" id="ARBA00022448"/>
    </source>
</evidence>
<dbReference type="Pfam" id="PF00528">
    <property type="entry name" value="BPD_transp_1"/>
    <property type="match status" value="1"/>
</dbReference>
<feature type="transmembrane region" description="Helical" evidence="8">
    <location>
        <begin position="199"/>
        <end position="221"/>
    </location>
</feature>
<name>A0ABU9BB85_9BURK</name>
<feature type="transmembrane region" description="Helical" evidence="8">
    <location>
        <begin position="44"/>
        <end position="64"/>
    </location>
</feature>
<reference evidence="10 11" key="1">
    <citation type="submission" date="2024-04" db="EMBL/GenBank/DDBJ databases">
        <title>Novel species of the genus Ideonella isolated from streams.</title>
        <authorList>
            <person name="Lu H."/>
        </authorList>
    </citation>
    <scope>NUCLEOTIDE SEQUENCE [LARGE SCALE GENOMIC DNA]</scope>
    <source>
        <strain evidence="10 11">BYS139W</strain>
    </source>
</reference>
<dbReference type="Gene3D" id="1.10.3720.10">
    <property type="entry name" value="MetI-like"/>
    <property type="match status" value="1"/>
</dbReference>
<accession>A0ABU9BB85</accession>
<dbReference type="RefSeq" id="WP_341374056.1">
    <property type="nucleotide sequence ID" value="NZ_JBBUTF010000007.1"/>
</dbReference>